<evidence type="ECO:0000313" key="6">
    <source>
        <dbReference type="EMBL" id="SCM75015.1"/>
    </source>
</evidence>
<feature type="transmembrane region" description="Helical" evidence="5">
    <location>
        <begin position="445"/>
        <end position="462"/>
    </location>
</feature>
<feature type="transmembrane region" description="Helical" evidence="5">
    <location>
        <begin position="157"/>
        <end position="174"/>
    </location>
</feature>
<reference evidence="6" key="1">
    <citation type="submission" date="2016-08" db="EMBL/GenBank/DDBJ databases">
        <authorList>
            <person name="Seilhamer J.J."/>
        </authorList>
    </citation>
    <scope>NUCLEOTIDE SEQUENCE</scope>
    <source>
        <strain evidence="6">86-1</strain>
    </source>
</reference>
<feature type="transmembrane region" description="Helical" evidence="5">
    <location>
        <begin position="117"/>
        <end position="136"/>
    </location>
</feature>
<dbReference type="GO" id="GO:0005886">
    <property type="term" value="C:plasma membrane"/>
    <property type="evidence" value="ECO:0007669"/>
    <property type="project" value="TreeGrafter"/>
</dbReference>
<evidence type="ECO:0000256" key="1">
    <source>
        <dbReference type="ARBA" id="ARBA00004141"/>
    </source>
</evidence>
<feature type="transmembrane region" description="Helical" evidence="5">
    <location>
        <begin position="474"/>
        <end position="495"/>
    </location>
</feature>
<sequence>MLHDAPATQPRPRFGLSRFLTNLHNNADMAGVSPQKSFLGFIFAWVVFFGIMLFMPQPDGLTLQGKATLAVVVWASIIWVSEAIPVGITGVAIPMLLVLSGAVDKFPNAVSGFTSNAYFICMAAFIMAAIIQLAGIDKRIAITLLHKLRIRSANSTIMGLFGVNFILSIIVPGANPRGALLLPIVNGITNLFGDTPAERAVKKHIMIQVLVYGSMISGMCILTSHLPNLVLVGLFSKELHIDISYFDWFILQWPYLGMFFLTNIWLRWHFKTKNMEIEGGAQVLTEQFKRLPQISQSEILILLIFGFTASLWMTQSWHHISSHIVAMIGLVLLFIPGVFPFKWKQIQERTIWGTLIMLGGALSMSQCMGSSGLAAWLAEHIHIFAVGHPWWLILLIVMVGTHIIRLGMLSNVAAISLFAPILVKLAPTLGLHPVAFTMLVADTDTFAYILPTQITVAVIAYSSNTFSMTDYAKAGWVSVLLAIGYGICVMVPWYAFLGLPVWDPTAPWPF</sequence>
<feature type="transmembrane region" description="Helical" evidence="5">
    <location>
        <begin position="381"/>
        <end position="399"/>
    </location>
</feature>
<keyword evidence="2 5" id="KW-0812">Transmembrane</keyword>
<feature type="transmembrane region" description="Helical" evidence="5">
    <location>
        <begin position="320"/>
        <end position="339"/>
    </location>
</feature>
<feature type="transmembrane region" description="Helical" evidence="5">
    <location>
        <begin position="67"/>
        <end position="97"/>
    </location>
</feature>
<evidence type="ECO:0000256" key="4">
    <source>
        <dbReference type="ARBA" id="ARBA00023136"/>
    </source>
</evidence>
<evidence type="ECO:0000256" key="3">
    <source>
        <dbReference type="ARBA" id="ARBA00022989"/>
    </source>
</evidence>
<gene>
    <name evidence="6" type="ORF">KL86DES1_22294</name>
</gene>
<dbReference type="GO" id="GO:1905039">
    <property type="term" value="P:carboxylic acid transmembrane transport"/>
    <property type="evidence" value="ECO:0007669"/>
    <property type="project" value="UniProtKB-ARBA"/>
</dbReference>
<evidence type="ECO:0000256" key="5">
    <source>
        <dbReference type="SAM" id="Phobius"/>
    </source>
</evidence>
<dbReference type="NCBIfam" id="TIGR00785">
    <property type="entry name" value="dass"/>
    <property type="match status" value="1"/>
</dbReference>
<feature type="transmembrane region" description="Helical" evidence="5">
    <location>
        <begin position="209"/>
        <end position="236"/>
    </location>
</feature>
<dbReference type="AlphaFoldDB" id="A0A212LBV2"/>
<feature type="transmembrane region" description="Helical" evidence="5">
    <location>
        <begin position="351"/>
        <end position="375"/>
    </location>
</feature>
<dbReference type="RefSeq" id="WP_197957567.1">
    <property type="nucleotide sequence ID" value="NZ_LT608333.1"/>
</dbReference>
<evidence type="ECO:0000256" key="2">
    <source>
        <dbReference type="ARBA" id="ARBA00022692"/>
    </source>
</evidence>
<protein>
    <submittedName>
        <fullName evidence="6">Na+/divalent anion symporter, DASS family</fullName>
    </submittedName>
</protein>
<keyword evidence="3 5" id="KW-1133">Transmembrane helix</keyword>
<dbReference type="PANTHER" id="PTHR10283">
    <property type="entry name" value="SOLUTE CARRIER FAMILY 13 MEMBER"/>
    <property type="match status" value="1"/>
</dbReference>
<dbReference type="GO" id="GO:0008514">
    <property type="term" value="F:organic anion transmembrane transporter activity"/>
    <property type="evidence" value="ECO:0007669"/>
    <property type="project" value="UniProtKB-ARBA"/>
</dbReference>
<accession>A0A212LBV2</accession>
<dbReference type="InterPro" id="IPR001898">
    <property type="entry name" value="SLC13A/DASS"/>
</dbReference>
<organism evidence="6">
    <name type="scientific">uncultured Desulfovibrio sp</name>
    <dbReference type="NCBI Taxonomy" id="167968"/>
    <lineage>
        <taxon>Bacteria</taxon>
        <taxon>Pseudomonadati</taxon>
        <taxon>Thermodesulfobacteriota</taxon>
        <taxon>Desulfovibrionia</taxon>
        <taxon>Desulfovibrionales</taxon>
        <taxon>Desulfovibrionaceae</taxon>
        <taxon>Desulfovibrio</taxon>
        <taxon>environmental samples</taxon>
    </lineage>
</organism>
<feature type="transmembrane region" description="Helical" evidence="5">
    <location>
        <begin position="297"/>
        <end position="314"/>
    </location>
</feature>
<dbReference type="EMBL" id="FMJC01000002">
    <property type="protein sequence ID" value="SCM75015.1"/>
    <property type="molecule type" value="Genomic_DNA"/>
</dbReference>
<keyword evidence="4 5" id="KW-0472">Membrane</keyword>
<feature type="transmembrane region" description="Helical" evidence="5">
    <location>
        <begin position="248"/>
        <end position="266"/>
    </location>
</feature>
<comment type="subcellular location">
    <subcellularLocation>
        <location evidence="1">Membrane</location>
        <topology evidence="1">Multi-pass membrane protein</topology>
    </subcellularLocation>
</comment>
<feature type="transmembrane region" description="Helical" evidence="5">
    <location>
        <begin position="406"/>
        <end position="425"/>
    </location>
</feature>
<proteinExistence type="predicted"/>
<dbReference type="PANTHER" id="PTHR10283:SF82">
    <property type="entry name" value="SOLUTE CARRIER FAMILY 13 MEMBER 2"/>
    <property type="match status" value="1"/>
</dbReference>
<feature type="transmembrane region" description="Helical" evidence="5">
    <location>
        <begin position="38"/>
        <end position="55"/>
    </location>
</feature>
<name>A0A212LBV2_9BACT</name>
<dbReference type="Pfam" id="PF00939">
    <property type="entry name" value="Na_sulph_symp"/>
    <property type="match status" value="1"/>
</dbReference>